<dbReference type="Proteomes" id="UP000468735">
    <property type="component" value="Unassembled WGS sequence"/>
</dbReference>
<reference evidence="1 2" key="1">
    <citation type="submission" date="2019-09" db="EMBL/GenBank/DDBJ databases">
        <title>Actinomadura physcomitrii sp. nov., a novel actinomycete isolated from moss [Physcomitrium sphaericum (Ludw) Fuernr].</title>
        <authorList>
            <person name="Zhuang X."/>
            <person name="Liu C."/>
        </authorList>
    </citation>
    <scope>NUCLEOTIDE SEQUENCE [LARGE SCALE GENOMIC DNA]</scope>
    <source>
        <strain evidence="1 2">HMC1</strain>
    </source>
</reference>
<keyword evidence="2" id="KW-1185">Reference proteome</keyword>
<dbReference type="EMBL" id="WBMT01000009">
    <property type="protein sequence ID" value="KAB2347336.1"/>
    <property type="molecule type" value="Genomic_DNA"/>
</dbReference>
<comment type="caution">
    <text evidence="1">The sequence shown here is derived from an EMBL/GenBank/DDBJ whole genome shotgun (WGS) entry which is preliminary data.</text>
</comment>
<name>A0A6H9YUJ9_9ACTN</name>
<protein>
    <submittedName>
        <fullName evidence="1">Uncharacterized protein</fullName>
    </submittedName>
</protein>
<evidence type="ECO:0000313" key="1">
    <source>
        <dbReference type="EMBL" id="KAB2347336.1"/>
    </source>
</evidence>
<proteinExistence type="predicted"/>
<organism evidence="1 2">
    <name type="scientific">Actinomadura rudentiformis</name>
    <dbReference type="NCBI Taxonomy" id="359158"/>
    <lineage>
        <taxon>Bacteria</taxon>
        <taxon>Bacillati</taxon>
        <taxon>Actinomycetota</taxon>
        <taxon>Actinomycetes</taxon>
        <taxon>Streptosporangiales</taxon>
        <taxon>Thermomonosporaceae</taxon>
        <taxon>Actinomadura</taxon>
    </lineage>
</organism>
<gene>
    <name evidence="1" type="ORF">F8566_20200</name>
</gene>
<sequence>MDTITAREAVPGTVVCVHNSDDWLRGLPAPGLSYHWITVGRWEANGDGTATLIASDGSRCGIFAPDDIVGRPAR</sequence>
<accession>A0A6H9YUJ9</accession>
<dbReference type="RefSeq" id="WP_151562074.1">
    <property type="nucleotide sequence ID" value="NZ_WBMT01000009.1"/>
</dbReference>
<dbReference type="AlphaFoldDB" id="A0A6H9YUJ9"/>
<evidence type="ECO:0000313" key="2">
    <source>
        <dbReference type="Proteomes" id="UP000468735"/>
    </source>
</evidence>